<gene>
    <name evidence="1" type="ORF">METZ01_LOCUS285323</name>
</gene>
<evidence type="ECO:0000313" key="1">
    <source>
        <dbReference type="EMBL" id="SVC32469.1"/>
    </source>
</evidence>
<reference evidence="1" key="1">
    <citation type="submission" date="2018-05" db="EMBL/GenBank/DDBJ databases">
        <authorList>
            <person name="Lanie J.A."/>
            <person name="Ng W.-L."/>
            <person name="Kazmierczak K.M."/>
            <person name="Andrzejewski T.M."/>
            <person name="Davidsen T.M."/>
            <person name="Wayne K.J."/>
            <person name="Tettelin H."/>
            <person name="Glass J.I."/>
            <person name="Rusch D."/>
            <person name="Podicherti R."/>
            <person name="Tsui H.-C.T."/>
            <person name="Winkler M.E."/>
        </authorList>
    </citation>
    <scope>NUCLEOTIDE SEQUENCE</scope>
</reference>
<organism evidence="1">
    <name type="scientific">marine metagenome</name>
    <dbReference type="NCBI Taxonomy" id="408172"/>
    <lineage>
        <taxon>unclassified sequences</taxon>
        <taxon>metagenomes</taxon>
        <taxon>ecological metagenomes</taxon>
    </lineage>
</organism>
<name>A0A382L771_9ZZZZ</name>
<accession>A0A382L771</accession>
<sequence length="86" mass="9595">MSGGTIYLNLSGKHGGYDKSGQVAYLRNKSLRERPLIEESGENMKIRMGPMLMVSEQTRKIGYVATEKSREVQCQGISEQATSLNR</sequence>
<dbReference type="AlphaFoldDB" id="A0A382L771"/>
<proteinExistence type="predicted"/>
<protein>
    <submittedName>
        <fullName evidence="1">Uncharacterized protein</fullName>
    </submittedName>
</protein>
<dbReference type="EMBL" id="UINC01085172">
    <property type="protein sequence ID" value="SVC32469.1"/>
    <property type="molecule type" value="Genomic_DNA"/>
</dbReference>